<dbReference type="AlphaFoldDB" id="A0A9K3M424"/>
<keyword evidence="4" id="KW-0067">ATP-binding</keyword>
<dbReference type="PANTHER" id="PTHR34273:SF2">
    <property type="entry name" value="METHYLTHIORIBOSE KINASE"/>
    <property type="match status" value="1"/>
</dbReference>
<evidence type="ECO:0000313" key="5">
    <source>
        <dbReference type="EMBL" id="KAG7373447.1"/>
    </source>
</evidence>
<reference evidence="5" key="2">
    <citation type="submission" date="2021-04" db="EMBL/GenBank/DDBJ databases">
        <authorList>
            <person name="Podell S."/>
        </authorList>
    </citation>
    <scope>NUCLEOTIDE SEQUENCE</scope>
    <source>
        <strain evidence="5">Hildebrandi</strain>
    </source>
</reference>
<name>A0A9K3M424_9STRA</name>
<evidence type="ECO:0000313" key="6">
    <source>
        <dbReference type="Proteomes" id="UP000693970"/>
    </source>
</evidence>
<evidence type="ECO:0000256" key="2">
    <source>
        <dbReference type="ARBA" id="ARBA00022741"/>
    </source>
</evidence>
<keyword evidence="3" id="KW-0418">Kinase</keyword>
<dbReference type="PANTHER" id="PTHR34273">
    <property type="entry name" value="METHYLTHIORIBOSE KINASE"/>
    <property type="match status" value="1"/>
</dbReference>
<protein>
    <submittedName>
        <fullName evidence="5">Phosphotransferase enzyme family protein</fullName>
    </submittedName>
</protein>
<dbReference type="EMBL" id="JAGRRH010000002">
    <property type="protein sequence ID" value="KAG7373447.1"/>
    <property type="molecule type" value="Genomic_DNA"/>
</dbReference>
<accession>A0A9K3M424</accession>
<comment type="caution">
    <text evidence="5">The sequence shown here is derived from an EMBL/GenBank/DDBJ whole genome shotgun (WGS) entry which is preliminary data.</text>
</comment>
<sequence>MTSFLQEAMMILQEKEDKKQVVLTAVAPLCLQHSEFSGLANLAVGLQQGGTLDCKVISGGKTNYSYQVYLKEDPSKKVFAKLAFDYALWNPDRTVHYDLQRTVNEYDIMNKCANIMGEHAPVAQPYHLVQIDQHTMMLVTEWASAGDEQWANQFIDGKVDMRIIPKISNALATLNLCEDFDPMFNDNARPCLLSLFEAFKDMFRQTINNTTNNDPNDSSIAVAREIGLEEFSIMMDNMEQDYMQTRECLIHNDAHVFNLLVEKKPLDDDLERFGDKASLYICDWEMAVAGPAGADPGKFFGYPLACAICHAMNGNKESAYHLLDCTNEFWKVYEEILSTRGGKDTDALANIFRQALGWASYFLYNGFNQLDLFVDTMPIHDLAPDDIARTRGAWSSLGLRLMQIAYGSNRQQLSLIDYKILYNKLVTEQIEVMLGFAYERDGPSRRQRRSSTLRASGKRISDAMDMADVVAIAYNLSVEAIPSSNIDQRADSISQKVAA</sequence>
<reference evidence="5" key="1">
    <citation type="journal article" date="2021" name="Sci. Rep.">
        <title>Diploid genomic architecture of Nitzschia inconspicua, an elite biomass production diatom.</title>
        <authorList>
            <person name="Oliver A."/>
            <person name="Podell S."/>
            <person name="Pinowska A."/>
            <person name="Traller J.C."/>
            <person name="Smith S.R."/>
            <person name="McClure R."/>
            <person name="Beliaev A."/>
            <person name="Bohutskyi P."/>
            <person name="Hill E.A."/>
            <person name="Rabines A."/>
            <person name="Zheng H."/>
            <person name="Allen L.Z."/>
            <person name="Kuo A."/>
            <person name="Grigoriev I.V."/>
            <person name="Allen A.E."/>
            <person name="Hazlebeck D."/>
            <person name="Allen E.E."/>
        </authorList>
    </citation>
    <scope>NUCLEOTIDE SEQUENCE</scope>
    <source>
        <strain evidence="5">Hildebrandi</strain>
    </source>
</reference>
<dbReference type="Proteomes" id="UP000693970">
    <property type="component" value="Unassembled WGS sequence"/>
</dbReference>
<dbReference type="GO" id="GO:0005524">
    <property type="term" value="F:ATP binding"/>
    <property type="evidence" value="ECO:0007669"/>
    <property type="project" value="UniProtKB-KW"/>
</dbReference>
<keyword evidence="2" id="KW-0547">Nucleotide-binding</keyword>
<keyword evidence="1" id="KW-0808">Transferase</keyword>
<evidence type="ECO:0000256" key="3">
    <source>
        <dbReference type="ARBA" id="ARBA00022777"/>
    </source>
</evidence>
<evidence type="ECO:0000256" key="1">
    <source>
        <dbReference type="ARBA" id="ARBA00022679"/>
    </source>
</evidence>
<evidence type="ECO:0000256" key="4">
    <source>
        <dbReference type="ARBA" id="ARBA00022840"/>
    </source>
</evidence>
<dbReference type="OrthoDB" id="205694at2759"/>
<organism evidence="5 6">
    <name type="scientific">Nitzschia inconspicua</name>
    <dbReference type="NCBI Taxonomy" id="303405"/>
    <lineage>
        <taxon>Eukaryota</taxon>
        <taxon>Sar</taxon>
        <taxon>Stramenopiles</taxon>
        <taxon>Ochrophyta</taxon>
        <taxon>Bacillariophyta</taxon>
        <taxon>Bacillariophyceae</taxon>
        <taxon>Bacillariophycidae</taxon>
        <taxon>Bacillariales</taxon>
        <taxon>Bacillariaceae</taxon>
        <taxon>Nitzschia</taxon>
    </lineage>
</organism>
<gene>
    <name evidence="5" type="ORF">IV203_034171</name>
</gene>
<keyword evidence="6" id="KW-1185">Reference proteome</keyword>
<proteinExistence type="predicted"/>
<dbReference type="GO" id="GO:0016301">
    <property type="term" value="F:kinase activity"/>
    <property type="evidence" value="ECO:0007669"/>
    <property type="project" value="UniProtKB-KW"/>
</dbReference>